<dbReference type="Gene3D" id="1.10.357.10">
    <property type="entry name" value="Tetracycline Repressor, domain 2"/>
    <property type="match status" value="1"/>
</dbReference>
<accession>A0ABU4VFV4</accession>
<dbReference type="PROSITE" id="PS50977">
    <property type="entry name" value="HTH_TETR_2"/>
    <property type="match status" value="1"/>
</dbReference>
<dbReference type="InterPro" id="IPR001647">
    <property type="entry name" value="HTH_TetR"/>
</dbReference>
<dbReference type="RefSeq" id="WP_319952832.1">
    <property type="nucleotide sequence ID" value="NZ_JAXAVX010000001.1"/>
</dbReference>
<feature type="DNA-binding region" description="H-T-H motif" evidence="4">
    <location>
        <begin position="23"/>
        <end position="42"/>
    </location>
</feature>
<evidence type="ECO:0000259" key="5">
    <source>
        <dbReference type="PROSITE" id="PS50977"/>
    </source>
</evidence>
<dbReference type="Gene3D" id="1.10.10.60">
    <property type="entry name" value="Homeodomain-like"/>
    <property type="match status" value="1"/>
</dbReference>
<evidence type="ECO:0000256" key="2">
    <source>
        <dbReference type="ARBA" id="ARBA00023125"/>
    </source>
</evidence>
<dbReference type="InterPro" id="IPR009057">
    <property type="entry name" value="Homeodomain-like_sf"/>
</dbReference>
<comment type="caution">
    <text evidence="6">The sequence shown here is derived from an EMBL/GenBank/DDBJ whole genome shotgun (WGS) entry which is preliminary data.</text>
</comment>
<organism evidence="6 7">
    <name type="scientific">Patulibacter brassicae</name>
    <dbReference type="NCBI Taxonomy" id="1705717"/>
    <lineage>
        <taxon>Bacteria</taxon>
        <taxon>Bacillati</taxon>
        <taxon>Actinomycetota</taxon>
        <taxon>Thermoleophilia</taxon>
        <taxon>Solirubrobacterales</taxon>
        <taxon>Patulibacteraceae</taxon>
        <taxon>Patulibacter</taxon>
    </lineage>
</organism>
<evidence type="ECO:0000313" key="7">
    <source>
        <dbReference type="Proteomes" id="UP001277761"/>
    </source>
</evidence>
<dbReference type="SUPFAM" id="SSF48498">
    <property type="entry name" value="Tetracyclin repressor-like, C-terminal domain"/>
    <property type="match status" value="1"/>
</dbReference>
<keyword evidence="7" id="KW-1185">Reference proteome</keyword>
<evidence type="ECO:0000256" key="3">
    <source>
        <dbReference type="ARBA" id="ARBA00023163"/>
    </source>
</evidence>
<gene>
    <name evidence="6" type="ORF">SK069_03705</name>
</gene>
<proteinExistence type="predicted"/>
<evidence type="ECO:0000256" key="1">
    <source>
        <dbReference type="ARBA" id="ARBA00023015"/>
    </source>
</evidence>
<keyword evidence="3" id="KW-0804">Transcription</keyword>
<dbReference type="PANTHER" id="PTHR30055:SF234">
    <property type="entry name" value="HTH-TYPE TRANSCRIPTIONAL REGULATOR BETI"/>
    <property type="match status" value="1"/>
</dbReference>
<evidence type="ECO:0000256" key="4">
    <source>
        <dbReference type="PROSITE-ProRule" id="PRU00335"/>
    </source>
</evidence>
<feature type="domain" description="HTH tetR-type" evidence="5">
    <location>
        <begin position="1"/>
        <end position="60"/>
    </location>
</feature>
<evidence type="ECO:0000313" key="6">
    <source>
        <dbReference type="EMBL" id="MDX8150688.1"/>
    </source>
</evidence>
<dbReference type="Pfam" id="PF00440">
    <property type="entry name" value="TetR_N"/>
    <property type="match status" value="1"/>
</dbReference>
<dbReference type="Proteomes" id="UP001277761">
    <property type="component" value="Unassembled WGS sequence"/>
</dbReference>
<keyword evidence="1" id="KW-0805">Transcription regulation</keyword>
<dbReference type="EMBL" id="JAXAVX010000001">
    <property type="protein sequence ID" value="MDX8150688.1"/>
    <property type="molecule type" value="Genomic_DNA"/>
</dbReference>
<dbReference type="PRINTS" id="PR00455">
    <property type="entry name" value="HTHTETR"/>
</dbReference>
<reference evidence="6 7" key="1">
    <citation type="submission" date="2023-11" db="EMBL/GenBank/DDBJ databases">
        <authorList>
            <person name="Xu M."/>
            <person name="Jiang T."/>
        </authorList>
    </citation>
    <scope>NUCLEOTIDE SEQUENCE [LARGE SCALE GENOMIC DNA]</scope>
    <source>
        <strain evidence="6 7">SD</strain>
    </source>
</reference>
<dbReference type="PANTHER" id="PTHR30055">
    <property type="entry name" value="HTH-TYPE TRANSCRIPTIONAL REGULATOR RUTR"/>
    <property type="match status" value="1"/>
</dbReference>
<dbReference type="SUPFAM" id="SSF46689">
    <property type="entry name" value="Homeodomain-like"/>
    <property type="match status" value="1"/>
</dbReference>
<dbReference type="Pfam" id="PF17932">
    <property type="entry name" value="TetR_C_24"/>
    <property type="match status" value="1"/>
</dbReference>
<dbReference type="InterPro" id="IPR036271">
    <property type="entry name" value="Tet_transcr_reg_TetR-rel_C_sf"/>
</dbReference>
<name>A0ABU4VFV4_9ACTN</name>
<dbReference type="InterPro" id="IPR050109">
    <property type="entry name" value="HTH-type_TetR-like_transc_reg"/>
</dbReference>
<keyword evidence="2 4" id="KW-0238">DNA-binding</keyword>
<dbReference type="InterPro" id="IPR041490">
    <property type="entry name" value="KstR2_TetR_C"/>
</dbReference>
<protein>
    <submittedName>
        <fullName evidence="6">TetR/AcrR family transcriptional regulator</fullName>
    </submittedName>
</protein>
<sequence>MRERMILDASKDLFYDRGFSAVGVNDIGAAVGMSGPAIYRHFSSKAEILTTLFDEAMDRLLELAGPPLDDPRENLRALARSHAEFALADRALVSVYMREERALAEADRVRLRRRQRAFADRWVQAVARCAPNRPARELEASAHALIGMLLSAAHWPASLRGDAHHATLLVDLVDGATARLVP</sequence>